<dbReference type="EMBL" id="MK071984">
    <property type="protein sequence ID" value="AYV76406.1"/>
    <property type="molecule type" value="Genomic_DNA"/>
</dbReference>
<evidence type="ECO:0000313" key="1">
    <source>
        <dbReference type="EMBL" id="AYV76406.1"/>
    </source>
</evidence>
<name>A0A3G4ZNF2_9VIRU</name>
<protein>
    <submittedName>
        <fullName evidence="1">Uncharacterized protein</fullName>
    </submittedName>
</protein>
<gene>
    <name evidence="1" type="ORF">Terrestrivirus6_32</name>
</gene>
<sequence length="95" mass="10980">MGGFQYCLRFFRFVPKGMCPSNSNREFIEPLFRDCIYRSEVKRGKIDCCQCHCPCRSSEPAMLSKLIPLENVPVPKIPMFQLNKLNKKIFKGVCA</sequence>
<reference evidence="1" key="1">
    <citation type="submission" date="2018-10" db="EMBL/GenBank/DDBJ databases">
        <title>Hidden diversity of soil giant viruses.</title>
        <authorList>
            <person name="Schulz F."/>
            <person name="Alteio L."/>
            <person name="Goudeau D."/>
            <person name="Ryan E.M."/>
            <person name="Malmstrom R.R."/>
            <person name="Blanchard J."/>
            <person name="Woyke T."/>
        </authorList>
    </citation>
    <scope>NUCLEOTIDE SEQUENCE</scope>
    <source>
        <strain evidence="1">TEV1</strain>
    </source>
</reference>
<proteinExistence type="predicted"/>
<accession>A0A3G4ZNF2</accession>
<organism evidence="1">
    <name type="scientific">Terrestrivirus sp</name>
    <dbReference type="NCBI Taxonomy" id="2487775"/>
    <lineage>
        <taxon>Viruses</taxon>
        <taxon>Varidnaviria</taxon>
        <taxon>Bamfordvirae</taxon>
        <taxon>Nucleocytoviricota</taxon>
        <taxon>Megaviricetes</taxon>
        <taxon>Imitervirales</taxon>
        <taxon>Mimiviridae</taxon>
        <taxon>Klosneuvirinae</taxon>
    </lineage>
</organism>